<accession>A0AAW2DY95</accession>
<name>A0AAW2DY95_9ROSI</name>
<protein>
    <recommendedName>
        <fullName evidence="3">RNase H type-1 domain-containing protein</fullName>
    </recommendedName>
</protein>
<evidence type="ECO:0000313" key="1">
    <source>
        <dbReference type="EMBL" id="KAL0015401.1"/>
    </source>
</evidence>
<organism evidence="1 2">
    <name type="scientific">Lithocarpus litseifolius</name>
    <dbReference type="NCBI Taxonomy" id="425828"/>
    <lineage>
        <taxon>Eukaryota</taxon>
        <taxon>Viridiplantae</taxon>
        <taxon>Streptophyta</taxon>
        <taxon>Embryophyta</taxon>
        <taxon>Tracheophyta</taxon>
        <taxon>Spermatophyta</taxon>
        <taxon>Magnoliopsida</taxon>
        <taxon>eudicotyledons</taxon>
        <taxon>Gunneridae</taxon>
        <taxon>Pentapetalae</taxon>
        <taxon>rosids</taxon>
        <taxon>fabids</taxon>
        <taxon>Fagales</taxon>
        <taxon>Fagaceae</taxon>
        <taxon>Lithocarpus</taxon>
    </lineage>
</organism>
<evidence type="ECO:0008006" key="3">
    <source>
        <dbReference type="Google" id="ProtNLM"/>
    </source>
</evidence>
<dbReference type="Proteomes" id="UP001459277">
    <property type="component" value="Unassembled WGS sequence"/>
</dbReference>
<proteinExistence type="predicted"/>
<gene>
    <name evidence="1" type="ORF">SO802_002470</name>
</gene>
<evidence type="ECO:0000313" key="2">
    <source>
        <dbReference type="Proteomes" id="UP001459277"/>
    </source>
</evidence>
<keyword evidence="2" id="KW-1185">Reference proteome</keyword>
<sequence length="86" mass="10014">MGSNTKAHHNSTQKPWQLVSQFCWIQFKHCYRQANRCVDVLGRIGTDQDLDFISFNCPSVDIMNVFEEDLIGMYFNRLCLDPDVVL</sequence>
<dbReference type="AlphaFoldDB" id="A0AAW2DY95"/>
<comment type="caution">
    <text evidence="1">The sequence shown here is derived from an EMBL/GenBank/DDBJ whole genome shotgun (WGS) entry which is preliminary data.</text>
</comment>
<reference evidence="1 2" key="1">
    <citation type="submission" date="2024-01" db="EMBL/GenBank/DDBJ databases">
        <title>A telomere-to-telomere, gap-free genome of sweet tea (Lithocarpus litseifolius).</title>
        <authorList>
            <person name="Zhou J."/>
        </authorList>
    </citation>
    <scope>NUCLEOTIDE SEQUENCE [LARGE SCALE GENOMIC DNA]</scope>
    <source>
        <strain evidence="1">Zhou-2022a</strain>
        <tissue evidence="1">Leaf</tissue>
    </source>
</reference>
<dbReference type="EMBL" id="JAZDWU010000001">
    <property type="protein sequence ID" value="KAL0015401.1"/>
    <property type="molecule type" value="Genomic_DNA"/>
</dbReference>